<evidence type="ECO:0000259" key="10">
    <source>
        <dbReference type="Pfam" id="PF14748"/>
    </source>
</evidence>
<dbReference type="InterPro" id="IPR008927">
    <property type="entry name" value="6-PGluconate_DH-like_C_sf"/>
</dbReference>
<dbReference type="InterPro" id="IPR029036">
    <property type="entry name" value="P5CR_dimer"/>
</dbReference>
<keyword evidence="5 8" id="KW-0028">Amino-acid biosynthesis</keyword>
<dbReference type="Proteomes" id="UP000004840">
    <property type="component" value="Unassembled WGS sequence"/>
</dbReference>
<dbReference type="EMBL" id="CAFW01000097">
    <property type="protein sequence ID" value="CCE56126.1"/>
    <property type="molecule type" value="Genomic_DNA"/>
</dbReference>
<dbReference type="PANTHER" id="PTHR11645">
    <property type="entry name" value="PYRROLINE-5-CARBOXYLATE REDUCTASE"/>
    <property type="match status" value="1"/>
</dbReference>
<evidence type="ECO:0000256" key="6">
    <source>
        <dbReference type="NCBIfam" id="TIGR00112"/>
    </source>
</evidence>
<comment type="subcellular location">
    <subcellularLocation>
        <location evidence="5">Cytoplasm</location>
    </subcellularLocation>
</comment>
<evidence type="ECO:0000313" key="12">
    <source>
        <dbReference type="Proteomes" id="UP000004840"/>
    </source>
</evidence>
<gene>
    <name evidence="5 11" type="primary">proC</name>
    <name evidence="11" type="ORF">CCAS_13330</name>
</gene>
<comment type="catalytic activity">
    <reaction evidence="5">
        <text>L-proline + NAD(+) = (S)-1-pyrroline-5-carboxylate + NADH + 2 H(+)</text>
        <dbReference type="Rhea" id="RHEA:14105"/>
        <dbReference type="ChEBI" id="CHEBI:15378"/>
        <dbReference type="ChEBI" id="CHEBI:17388"/>
        <dbReference type="ChEBI" id="CHEBI:57540"/>
        <dbReference type="ChEBI" id="CHEBI:57945"/>
        <dbReference type="ChEBI" id="CHEBI:60039"/>
        <dbReference type="EC" id="1.5.1.2"/>
    </reaction>
</comment>
<dbReference type="Gene3D" id="1.10.3730.10">
    <property type="entry name" value="ProC C-terminal domain-like"/>
    <property type="match status" value="1"/>
</dbReference>
<evidence type="ECO:0000256" key="5">
    <source>
        <dbReference type="HAMAP-Rule" id="MF_01925"/>
    </source>
</evidence>
<reference evidence="11 12" key="1">
    <citation type="journal article" date="2012" name="J. Bacteriol.">
        <title>Genome Sequence of Corynebacterium casei UCMA 3821, Isolated from a Smear-Ripened Cheese.</title>
        <authorList>
            <person name="Monnet C."/>
            <person name="Loux V."/>
            <person name="Bento P."/>
            <person name="Gibrat J.F."/>
            <person name="Straub C."/>
            <person name="Bonnarme P."/>
            <person name="Landaud S."/>
            <person name="Irlinger F."/>
        </authorList>
    </citation>
    <scope>NUCLEOTIDE SEQUENCE [LARGE SCALE GENOMIC DNA]</scope>
    <source>
        <strain evidence="11 12">UCMA 3821</strain>
    </source>
</reference>
<dbReference type="FunFam" id="1.10.3730.10:FF:000001">
    <property type="entry name" value="Pyrroline-5-carboxylate reductase"/>
    <property type="match status" value="1"/>
</dbReference>
<feature type="domain" description="Pyrroline-5-carboxylate reductase dimerisation" evidence="10">
    <location>
        <begin position="180"/>
        <end position="283"/>
    </location>
</feature>
<dbReference type="Pfam" id="PF03807">
    <property type="entry name" value="F420_oxidored"/>
    <property type="match status" value="1"/>
</dbReference>
<dbReference type="SUPFAM" id="SSF51735">
    <property type="entry name" value="NAD(P)-binding Rossmann-fold domains"/>
    <property type="match status" value="1"/>
</dbReference>
<evidence type="ECO:0000313" key="11">
    <source>
        <dbReference type="EMBL" id="CCE56126.1"/>
    </source>
</evidence>
<dbReference type="NCBIfam" id="TIGR00112">
    <property type="entry name" value="proC"/>
    <property type="match status" value="1"/>
</dbReference>
<dbReference type="AlphaFoldDB" id="G7I116"/>
<dbReference type="InterPro" id="IPR036291">
    <property type="entry name" value="NAD(P)-bd_dom_sf"/>
</dbReference>
<dbReference type="EC" id="1.5.1.2" evidence="5 6"/>
<dbReference type="UniPathway" id="UPA00098">
    <property type="reaction ID" value="UER00361"/>
</dbReference>
<dbReference type="InterPro" id="IPR000304">
    <property type="entry name" value="Pyrroline-COOH_reductase"/>
</dbReference>
<dbReference type="Gene3D" id="3.40.50.720">
    <property type="entry name" value="NAD(P)-binding Rossmann-like Domain"/>
    <property type="match status" value="1"/>
</dbReference>
<comment type="catalytic activity">
    <reaction evidence="5 8">
        <text>L-proline + NADP(+) = (S)-1-pyrroline-5-carboxylate + NADPH + 2 H(+)</text>
        <dbReference type="Rhea" id="RHEA:14109"/>
        <dbReference type="ChEBI" id="CHEBI:15378"/>
        <dbReference type="ChEBI" id="CHEBI:17388"/>
        <dbReference type="ChEBI" id="CHEBI:57783"/>
        <dbReference type="ChEBI" id="CHEBI:58349"/>
        <dbReference type="ChEBI" id="CHEBI:60039"/>
        <dbReference type="EC" id="1.5.1.2"/>
    </reaction>
</comment>
<dbReference type="InterPro" id="IPR028939">
    <property type="entry name" value="P5C_Rdtase_cat_N"/>
</dbReference>
<name>G7I116_9CORY</name>
<comment type="function">
    <text evidence="4 5">Catalyzes the reduction of 1-pyrroline-5-carboxylate (PCA) to L-proline.</text>
</comment>
<dbReference type="SUPFAM" id="SSF48179">
    <property type="entry name" value="6-phosphogluconate dehydrogenase C-terminal domain-like"/>
    <property type="match status" value="1"/>
</dbReference>
<keyword evidence="3 5" id="KW-0560">Oxidoreductase</keyword>
<evidence type="ECO:0000256" key="3">
    <source>
        <dbReference type="ARBA" id="ARBA00023002"/>
    </source>
</evidence>
<dbReference type="Pfam" id="PF14748">
    <property type="entry name" value="P5CR_dimer"/>
    <property type="match status" value="1"/>
</dbReference>
<sequence length="285" mass="30177">MPAITFWWWPALSMSGTLEYMTKIAVIGGGQIGEALTGGLIASGFDGKDIVVTNRGAERRKEFEETYKVNTTDNNQEAVSDADVVFVCVKPYAIVDMFAEINDSLPEGAVVVSMAAAINLEKLEGAVGPKVPVVRSLPNTPMLVRNGMNIVVPGKNVTSEQLDTVKELLSTVGQVLELTEDKMDVAAALAGSGPAYYFLVTEALIDAGVNLGLTRDQASELANVTAAGAGQLLVESEKNASSLRYGVSSPGGTTVAALRELEESGIRGAFFRAIEKCVERTRSIS</sequence>
<dbReference type="GO" id="GO:0005737">
    <property type="term" value="C:cytoplasm"/>
    <property type="evidence" value="ECO:0007669"/>
    <property type="project" value="UniProtKB-SubCell"/>
</dbReference>
<comment type="similarity">
    <text evidence="1 5 8">Belongs to the pyrroline-5-carboxylate reductase family.</text>
</comment>
<dbReference type="GO" id="GO:0004735">
    <property type="term" value="F:pyrroline-5-carboxylate reductase activity"/>
    <property type="evidence" value="ECO:0007669"/>
    <property type="project" value="UniProtKB-UniRule"/>
</dbReference>
<evidence type="ECO:0000256" key="8">
    <source>
        <dbReference type="RuleBase" id="RU003903"/>
    </source>
</evidence>
<evidence type="ECO:0000256" key="7">
    <source>
        <dbReference type="PIRSR" id="PIRSR000193-1"/>
    </source>
</evidence>
<evidence type="ECO:0000256" key="1">
    <source>
        <dbReference type="ARBA" id="ARBA00005525"/>
    </source>
</evidence>
<organism evidence="11 12">
    <name type="scientific">Corynebacterium casei UCMA 3821</name>
    <dbReference type="NCBI Taxonomy" id="1110505"/>
    <lineage>
        <taxon>Bacteria</taxon>
        <taxon>Bacillati</taxon>
        <taxon>Actinomycetota</taxon>
        <taxon>Actinomycetes</taxon>
        <taxon>Mycobacteriales</taxon>
        <taxon>Corynebacteriaceae</taxon>
        <taxon>Corynebacterium</taxon>
    </lineage>
</organism>
<dbReference type="HAMAP" id="MF_01925">
    <property type="entry name" value="P5C_reductase"/>
    <property type="match status" value="1"/>
</dbReference>
<accession>G7I116</accession>
<evidence type="ECO:0000259" key="9">
    <source>
        <dbReference type="Pfam" id="PF03807"/>
    </source>
</evidence>
<comment type="pathway">
    <text evidence="5 8">Amino-acid biosynthesis; L-proline biosynthesis; L-proline from L-glutamate 5-semialdehyde: step 1/1.</text>
</comment>
<protein>
    <recommendedName>
        <fullName evidence="5 6">Pyrroline-5-carboxylate reductase</fullName>
        <shortName evidence="5">P5C reductase</shortName>
        <shortName evidence="5">P5CR</shortName>
        <ecNumber evidence="5 6">1.5.1.2</ecNumber>
    </recommendedName>
    <alternativeName>
        <fullName evidence="5">PCA reductase</fullName>
    </alternativeName>
</protein>
<dbReference type="PIRSF" id="PIRSF000193">
    <property type="entry name" value="Pyrrol-5-carb_rd"/>
    <property type="match status" value="1"/>
</dbReference>
<comment type="caution">
    <text evidence="11">The sequence shown here is derived from an EMBL/GenBank/DDBJ whole genome shotgun (WGS) entry which is preliminary data.</text>
</comment>
<dbReference type="InterPro" id="IPR053790">
    <property type="entry name" value="P5CR-like_CS"/>
</dbReference>
<dbReference type="PANTHER" id="PTHR11645:SF0">
    <property type="entry name" value="PYRROLINE-5-CARBOXYLATE REDUCTASE 3"/>
    <property type="match status" value="1"/>
</dbReference>
<dbReference type="PROSITE" id="PS00521">
    <property type="entry name" value="P5CR"/>
    <property type="match status" value="1"/>
</dbReference>
<dbReference type="GO" id="GO:0055129">
    <property type="term" value="P:L-proline biosynthetic process"/>
    <property type="evidence" value="ECO:0007669"/>
    <property type="project" value="UniProtKB-UniRule"/>
</dbReference>
<evidence type="ECO:0000256" key="4">
    <source>
        <dbReference type="ARBA" id="ARBA00058118"/>
    </source>
</evidence>
<keyword evidence="5" id="KW-0963">Cytoplasm</keyword>
<feature type="binding site" evidence="7">
    <location>
        <position position="75"/>
    </location>
    <ligand>
        <name>NADPH</name>
        <dbReference type="ChEBI" id="CHEBI:57783"/>
    </ligand>
</feature>
<proteinExistence type="inferred from homology"/>
<feature type="domain" description="Pyrroline-5-carboxylate reductase catalytic N-terminal" evidence="9">
    <location>
        <begin position="23"/>
        <end position="116"/>
    </location>
</feature>
<keyword evidence="5 8" id="KW-0641">Proline biosynthesis</keyword>
<keyword evidence="2 5" id="KW-0521">NADP</keyword>
<evidence type="ECO:0000256" key="2">
    <source>
        <dbReference type="ARBA" id="ARBA00022857"/>
    </source>
</evidence>